<dbReference type="PANTHER" id="PTHR44591:SF3">
    <property type="entry name" value="RESPONSE REGULATORY DOMAIN-CONTAINING PROTEIN"/>
    <property type="match status" value="1"/>
</dbReference>
<dbReference type="Pfam" id="PF00072">
    <property type="entry name" value="Response_reg"/>
    <property type="match status" value="1"/>
</dbReference>
<evidence type="ECO:0000259" key="3">
    <source>
        <dbReference type="PROSITE" id="PS50110"/>
    </source>
</evidence>
<evidence type="ECO:0000256" key="1">
    <source>
        <dbReference type="ARBA" id="ARBA00022553"/>
    </source>
</evidence>
<evidence type="ECO:0000256" key="2">
    <source>
        <dbReference type="PROSITE-ProRule" id="PRU00169"/>
    </source>
</evidence>
<dbReference type="InterPro" id="IPR001789">
    <property type="entry name" value="Sig_transdc_resp-reg_receiver"/>
</dbReference>
<reference evidence="4 5" key="1">
    <citation type="submission" date="2024-06" db="EMBL/GenBank/DDBJ databases">
        <title>Genomic Encyclopedia of Type Strains, Phase IV (KMG-IV): sequencing the most valuable type-strain genomes for metagenomic binning, comparative biology and taxonomic classification.</title>
        <authorList>
            <person name="Goeker M."/>
        </authorList>
    </citation>
    <scope>NUCLEOTIDE SEQUENCE [LARGE SCALE GENOMIC DNA]</scope>
    <source>
        <strain evidence="4 5">DSM 17809</strain>
    </source>
</reference>
<comment type="caution">
    <text evidence="4">The sequence shown here is derived from an EMBL/GenBank/DDBJ whole genome shotgun (WGS) entry which is preliminary data.</text>
</comment>
<dbReference type="SUPFAM" id="SSF52172">
    <property type="entry name" value="CheY-like"/>
    <property type="match status" value="1"/>
</dbReference>
<evidence type="ECO:0000313" key="5">
    <source>
        <dbReference type="Proteomes" id="UP001549110"/>
    </source>
</evidence>
<keyword evidence="1" id="KW-0597">Phosphoprotein</keyword>
<name>A0ABV2EJ56_9CAUL</name>
<dbReference type="PROSITE" id="PS50110">
    <property type="entry name" value="RESPONSE_REGULATORY"/>
    <property type="match status" value="1"/>
</dbReference>
<dbReference type="SMART" id="SM00448">
    <property type="entry name" value="REC"/>
    <property type="match status" value="1"/>
</dbReference>
<keyword evidence="5" id="KW-1185">Reference proteome</keyword>
<dbReference type="Proteomes" id="UP001549110">
    <property type="component" value="Unassembled WGS sequence"/>
</dbReference>
<organism evidence="4 5">
    <name type="scientific">Phenylobacterium koreense</name>
    <dbReference type="NCBI Taxonomy" id="266125"/>
    <lineage>
        <taxon>Bacteria</taxon>
        <taxon>Pseudomonadati</taxon>
        <taxon>Pseudomonadota</taxon>
        <taxon>Alphaproteobacteria</taxon>
        <taxon>Caulobacterales</taxon>
        <taxon>Caulobacteraceae</taxon>
        <taxon>Phenylobacterium</taxon>
    </lineage>
</organism>
<dbReference type="Gene3D" id="3.40.50.2300">
    <property type="match status" value="1"/>
</dbReference>
<protein>
    <submittedName>
        <fullName evidence="4">CheY-like chemotaxis protein</fullName>
    </submittedName>
</protein>
<evidence type="ECO:0000313" key="4">
    <source>
        <dbReference type="EMBL" id="MET3527053.1"/>
    </source>
</evidence>
<sequence length="262" mass="28392">MAPLMRRVLIVDPAVASARLLTEVMRNIVQVQVWHAATTRKGLEAAAQVNPQLVFVELAGPDVDGVEFSRLLRRSHLPCRQVPIIMVTATATAGGILAARDAGVHEFLRKPYTAKDLLRRLEAVTLHPRDWVEAVEYVGPDRRRFNSGDYSGPLKRRSDVGATPDAQRISQALKIIRSAIPAAATDPHQAMRALLAQTVELQRGAQVTDNAELAAAVAEFQRYLAGVAQSGVMLPDEIARHAADVLAFLPESKDASGKDCAA</sequence>
<dbReference type="RefSeq" id="WP_354297591.1">
    <property type="nucleotide sequence ID" value="NZ_JBEPLU010000001.1"/>
</dbReference>
<proteinExistence type="predicted"/>
<comment type="caution">
    <text evidence="2">Lacks conserved residue(s) required for the propagation of feature annotation.</text>
</comment>
<accession>A0ABV2EJ56</accession>
<dbReference type="EMBL" id="JBEPLU010000001">
    <property type="protein sequence ID" value="MET3527053.1"/>
    <property type="molecule type" value="Genomic_DNA"/>
</dbReference>
<gene>
    <name evidence="4" type="ORF">ABID41_002148</name>
</gene>
<dbReference type="InterPro" id="IPR050595">
    <property type="entry name" value="Bact_response_regulator"/>
</dbReference>
<feature type="domain" description="Response regulatory" evidence="3">
    <location>
        <begin position="7"/>
        <end position="125"/>
    </location>
</feature>
<dbReference type="PANTHER" id="PTHR44591">
    <property type="entry name" value="STRESS RESPONSE REGULATOR PROTEIN 1"/>
    <property type="match status" value="1"/>
</dbReference>
<dbReference type="InterPro" id="IPR011006">
    <property type="entry name" value="CheY-like_superfamily"/>
</dbReference>